<keyword evidence="2" id="KW-1185">Reference proteome</keyword>
<dbReference type="RefSeq" id="WP_028126313.1">
    <property type="nucleotide sequence ID" value="NZ_PHNE01000002.1"/>
</dbReference>
<proteinExistence type="predicted"/>
<reference evidence="1 2" key="1">
    <citation type="submission" date="2017-11" db="EMBL/GenBank/DDBJ databases">
        <title>Genome sequence of Entomoplasma lucivorax PIPN-2 (ATCC 49196).</title>
        <authorList>
            <person name="Lo W.-S."/>
            <person name="Gasparich G.E."/>
            <person name="Kuo C.-H."/>
        </authorList>
    </citation>
    <scope>NUCLEOTIDE SEQUENCE [LARGE SCALE GENOMIC DNA]</scope>
    <source>
        <strain evidence="1 2">PIPN-2</strain>
    </source>
</reference>
<evidence type="ECO:0000313" key="1">
    <source>
        <dbReference type="EMBL" id="PPE05533.1"/>
    </source>
</evidence>
<gene>
    <name evidence="1" type="ORF">ELUCI_v1c06260</name>
</gene>
<dbReference type="EMBL" id="PHNE01000002">
    <property type="protein sequence ID" value="PPE05533.1"/>
    <property type="molecule type" value="Genomic_DNA"/>
</dbReference>
<protein>
    <submittedName>
        <fullName evidence="1">Uncharacterized protein</fullName>
    </submittedName>
</protein>
<accession>A0A2S5RDY9</accession>
<organism evidence="1 2">
    <name type="scientific">Williamsoniiplasma lucivorax</name>
    <dbReference type="NCBI Taxonomy" id="209274"/>
    <lineage>
        <taxon>Bacteria</taxon>
        <taxon>Bacillati</taxon>
        <taxon>Mycoplasmatota</taxon>
        <taxon>Mollicutes</taxon>
        <taxon>Entomoplasmatales</taxon>
        <taxon>Williamsoniiplasma</taxon>
    </lineage>
</organism>
<comment type="caution">
    <text evidence="1">The sequence shown here is derived from an EMBL/GenBank/DDBJ whole genome shotgun (WGS) entry which is preliminary data.</text>
</comment>
<sequence length="196" mass="23314">MKTNQYSNSYNELKKQVADELASKSAKNETRWKKILTKLIMVFFLQYKDFVSENSALIKEMIEKMKKQNIKSNHQELLFLQQIMFLQSGVDLISIHDNKVLINYAGFDHFVPFKTKDESKKHKEQIKNIELIFNVRNLQNIEIILQYIISFYKHEKIRKQFFEFLSSDIESKDEMDTLILNSLHNNKNFSLHSISV</sequence>
<dbReference type="AlphaFoldDB" id="A0A2S5RDY9"/>
<dbReference type="Proteomes" id="UP000237865">
    <property type="component" value="Unassembled WGS sequence"/>
</dbReference>
<evidence type="ECO:0000313" key="2">
    <source>
        <dbReference type="Proteomes" id="UP000237865"/>
    </source>
</evidence>
<name>A0A2S5RDY9_9MOLU</name>